<reference evidence="3 4" key="1">
    <citation type="journal article" date="2019" name="Commun. Biol.">
        <title>The bagworm genome reveals a unique fibroin gene that provides high tensile strength.</title>
        <authorList>
            <person name="Kono N."/>
            <person name="Nakamura H."/>
            <person name="Ohtoshi R."/>
            <person name="Tomita M."/>
            <person name="Numata K."/>
            <person name="Arakawa K."/>
        </authorList>
    </citation>
    <scope>NUCLEOTIDE SEQUENCE [LARGE SCALE GENOMIC DNA]</scope>
</reference>
<comment type="caution">
    <text evidence="3">The sequence shown here is derived from an EMBL/GenBank/DDBJ whole genome shotgun (WGS) entry which is preliminary data.</text>
</comment>
<proteinExistence type="predicted"/>
<name>A0A4C1YBL2_EUMVA</name>
<feature type="compositionally biased region" description="Polar residues" evidence="1">
    <location>
        <begin position="170"/>
        <end position="186"/>
    </location>
</feature>
<protein>
    <submittedName>
        <fullName evidence="3">RNA-directed DNA polymerase from mobile element jockey</fullName>
    </submittedName>
</protein>
<keyword evidence="3" id="KW-0808">Transferase</keyword>
<evidence type="ECO:0000256" key="1">
    <source>
        <dbReference type="SAM" id="MobiDB-lite"/>
    </source>
</evidence>
<keyword evidence="4" id="KW-1185">Reference proteome</keyword>
<evidence type="ECO:0000313" key="3">
    <source>
        <dbReference type="EMBL" id="GBP72334.1"/>
    </source>
</evidence>
<feature type="domain" description="Reverse transcriptase" evidence="2">
    <location>
        <begin position="1"/>
        <end position="129"/>
    </location>
</feature>
<dbReference type="STRING" id="151549.A0A4C1YBL2"/>
<evidence type="ECO:0000259" key="2">
    <source>
        <dbReference type="PROSITE" id="PS50878"/>
    </source>
</evidence>
<feature type="compositionally biased region" description="Basic and acidic residues" evidence="1">
    <location>
        <begin position="190"/>
        <end position="199"/>
    </location>
</feature>
<dbReference type="OrthoDB" id="412981at2759"/>
<keyword evidence="3" id="KW-0548">Nucleotidyltransferase</keyword>
<gene>
    <name evidence="3" type="primary">pol</name>
    <name evidence="3" type="ORF">EVAR_90431_1</name>
</gene>
<accession>A0A4C1YBL2</accession>
<dbReference type="Pfam" id="PF00078">
    <property type="entry name" value="RVT_1"/>
    <property type="match status" value="1"/>
</dbReference>
<feature type="region of interest" description="Disordered" evidence="1">
    <location>
        <begin position="164"/>
        <end position="204"/>
    </location>
</feature>
<sequence length="264" mass="29508">MRVLSAPCPIRAKVPQGSCLSLELYAQYTDDIPTLRGHLENWEDDVMLALYAEDSAYFASSRRADLAAKKIQRVFDLLPEWLDKWRMAVNVNKTAALLTSSQRILPNQLRLRSQAAEWKTCVRYLGVHIDRLLDTQGRRTCGSDATDNLSSRECDRFRKYLRQLEMPSRSRPTPTGANAGRSTRVSATEHAPRAPDRPSRHGTAAATDVLTKRIGMAAHRARRTLNAAAAARLSRCGRRGACPDVVGTILNCEPTLRDAPRRLD</sequence>
<dbReference type="AlphaFoldDB" id="A0A4C1YBL2"/>
<dbReference type="Proteomes" id="UP000299102">
    <property type="component" value="Unassembled WGS sequence"/>
</dbReference>
<dbReference type="EMBL" id="BGZK01001141">
    <property type="protein sequence ID" value="GBP72334.1"/>
    <property type="molecule type" value="Genomic_DNA"/>
</dbReference>
<dbReference type="PROSITE" id="PS50878">
    <property type="entry name" value="RT_POL"/>
    <property type="match status" value="1"/>
</dbReference>
<keyword evidence="3" id="KW-0695">RNA-directed DNA polymerase</keyword>
<organism evidence="3 4">
    <name type="scientific">Eumeta variegata</name>
    <name type="common">Bagworm moth</name>
    <name type="synonym">Eumeta japonica</name>
    <dbReference type="NCBI Taxonomy" id="151549"/>
    <lineage>
        <taxon>Eukaryota</taxon>
        <taxon>Metazoa</taxon>
        <taxon>Ecdysozoa</taxon>
        <taxon>Arthropoda</taxon>
        <taxon>Hexapoda</taxon>
        <taxon>Insecta</taxon>
        <taxon>Pterygota</taxon>
        <taxon>Neoptera</taxon>
        <taxon>Endopterygota</taxon>
        <taxon>Lepidoptera</taxon>
        <taxon>Glossata</taxon>
        <taxon>Ditrysia</taxon>
        <taxon>Tineoidea</taxon>
        <taxon>Psychidae</taxon>
        <taxon>Oiketicinae</taxon>
        <taxon>Eumeta</taxon>
    </lineage>
</organism>
<dbReference type="InterPro" id="IPR000477">
    <property type="entry name" value="RT_dom"/>
</dbReference>
<evidence type="ECO:0000313" key="4">
    <source>
        <dbReference type="Proteomes" id="UP000299102"/>
    </source>
</evidence>
<dbReference type="GO" id="GO:0003964">
    <property type="term" value="F:RNA-directed DNA polymerase activity"/>
    <property type="evidence" value="ECO:0007669"/>
    <property type="project" value="UniProtKB-KW"/>
</dbReference>